<keyword evidence="2" id="KW-1185">Reference proteome</keyword>
<evidence type="ECO:0000313" key="2">
    <source>
        <dbReference type="Proteomes" id="UP000053105"/>
    </source>
</evidence>
<proteinExistence type="predicted"/>
<reference evidence="1 2" key="1">
    <citation type="submission" date="2015-07" db="EMBL/GenBank/DDBJ databases">
        <title>The genome of Melipona quadrifasciata.</title>
        <authorList>
            <person name="Pan H."/>
            <person name="Kapheim K."/>
        </authorList>
    </citation>
    <scope>NUCLEOTIDE SEQUENCE [LARGE SCALE GENOMIC DNA]</scope>
    <source>
        <strain evidence="1">0111107301</strain>
        <tissue evidence="1">Whole body</tissue>
    </source>
</reference>
<accession>A0A0M8ZUH4</accession>
<sequence>MLADMEIVENSLVLGPPLLERFPRSFHTRNTQKGVSRQATIGCPVGFLKILMSVHHLIPDLTCSFVFHCYF</sequence>
<evidence type="ECO:0000313" key="1">
    <source>
        <dbReference type="EMBL" id="KOX71395.1"/>
    </source>
</evidence>
<dbReference type="EMBL" id="KQ435840">
    <property type="protein sequence ID" value="KOX71395.1"/>
    <property type="molecule type" value="Genomic_DNA"/>
</dbReference>
<name>A0A0M8ZUH4_9HYME</name>
<gene>
    <name evidence="1" type="ORF">WN51_01668</name>
</gene>
<dbReference type="AlphaFoldDB" id="A0A0M8ZUH4"/>
<protein>
    <submittedName>
        <fullName evidence="1">Uncharacterized protein</fullName>
    </submittedName>
</protein>
<organism evidence="1 2">
    <name type="scientific">Melipona quadrifasciata</name>
    <dbReference type="NCBI Taxonomy" id="166423"/>
    <lineage>
        <taxon>Eukaryota</taxon>
        <taxon>Metazoa</taxon>
        <taxon>Ecdysozoa</taxon>
        <taxon>Arthropoda</taxon>
        <taxon>Hexapoda</taxon>
        <taxon>Insecta</taxon>
        <taxon>Pterygota</taxon>
        <taxon>Neoptera</taxon>
        <taxon>Endopterygota</taxon>
        <taxon>Hymenoptera</taxon>
        <taxon>Apocrita</taxon>
        <taxon>Aculeata</taxon>
        <taxon>Apoidea</taxon>
        <taxon>Anthophila</taxon>
        <taxon>Apidae</taxon>
        <taxon>Melipona</taxon>
    </lineage>
</organism>
<dbReference type="Proteomes" id="UP000053105">
    <property type="component" value="Unassembled WGS sequence"/>
</dbReference>